<dbReference type="InterPro" id="IPR036388">
    <property type="entry name" value="WH-like_DNA-bd_sf"/>
</dbReference>
<dbReference type="GO" id="GO:0003700">
    <property type="term" value="F:DNA-binding transcription factor activity"/>
    <property type="evidence" value="ECO:0007669"/>
    <property type="project" value="InterPro"/>
</dbReference>
<evidence type="ECO:0000256" key="2">
    <source>
        <dbReference type="ARBA" id="ARBA00023015"/>
    </source>
</evidence>
<keyword evidence="3" id="KW-0238">DNA-binding</keyword>
<dbReference type="OrthoDB" id="9786526at2"/>
<name>A0A0A7EKH8_9GAMM</name>
<proteinExistence type="inferred from homology"/>
<evidence type="ECO:0000256" key="1">
    <source>
        <dbReference type="ARBA" id="ARBA00009437"/>
    </source>
</evidence>
<dbReference type="PRINTS" id="PR00039">
    <property type="entry name" value="HTHLYSR"/>
</dbReference>
<sequence length="297" mass="32817">MKITQLTILDAIVTSTSLKQAAEKCHKTQPALTMAMQKLEEEVGFTLIDRTGYRLKLTQAGERFYKQAKRVLTSCDELSKISSTLALGYEPKICIAYEQLGGDARINQLLGKIIQQFPSTQFEILGGSRFKAIEKLAKGEVDIGIGPWFDIFHASGDFQSIELKPIEVILVASPKILPNKKSALLSSELDQIPSLTLKPSELPFDDDKLSFAKGSQVVMVEELATLRSMLLQGVGWGLAAKHFCSDELASGELVQIDLIDGEDQFRSELRAFRSNSSFYGPVATAIWQGLKGLYHDK</sequence>
<evidence type="ECO:0000256" key="3">
    <source>
        <dbReference type="ARBA" id="ARBA00023125"/>
    </source>
</evidence>
<dbReference type="Pfam" id="PF03466">
    <property type="entry name" value="LysR_substrate"/>
    <property type="match status" value="1"/>
</dbReference>
<feature type="domain" description="HTH lysR-type" evidence="5">
    <location>
        <begin position="1"/>
        <end position="58"/>
    </location>
</feature>
<dbReference type="AlphaFoldDB" id="A0A0A7EKH8"/>
<keyword evidence="2" id="KW-0805">Transcription regulation</keyword>
<dbReference type="CDD" id="cd05466">
    <property type="entry name" value="PBP2_LTTR_substrate"/>
    <property type="match status" value="1"/>
</dbReference>
<evidence type="ECO:0000256" key="4">
    <source>
        <dbReference type="ARBA" id="ARBA00023163"/>
    </source>
</evidence>
<dbReference type="RefSeq" id="WP_040135909.1">
    <property type="nucleotide sequence ID" value="NZ_CP009889.1"/>
</dbReference>
<dbReference type="Pfam" id="PF00126">
    <property type="entry name" value="HTH_1"/>
    <property type="match status" value="1"/>
</dbReference>
<dbReference type="Gene3D" id="3.40.190.290">
    <property type="match status" value="1"/>
</dbReference>
<dbReference type="FunFam" id="1.10.10.10:FF:000001">
    <property type="entry name" value="LysR family transcriptional regulator"/>
    <property type="match status" value="1"/>
</dbReference>
<dbReference type="eggNOG" id="COG0583">
    <property type="taxonomic scope" value="Bacteria"/>
</dbReference>
<dbReference type="InterPro" id="IPR000847">
    <property type="entry name" value="LysR_HTH_N"/>
</dbReference>
<dbReference type="EMBL" id="CP009889">
    <property type="protein sequence ID" value="AIY67114.1"/>
    <property type="molecule type" value="Genomic_DNA"/>
</dbReference>
<dbReference type="SUPFAM" id="SSF53850">
    <property type="entry name" value="Periplasmic binding protein-like II"/>
    <property type="match status" value="1"/>
</dbReference>
<evidence type="ECO:0000313" key="7">
    <source>
        <dbReference type="Proteomes" id="UP000030341"/>
    </source>
</evidence>
<dbReference type="HOGENOM" id="CLU_039613_35_0_6"/>
<dbReference type="PANTHER" id="PTHR30126:SF91">
    <property type="entry name" value="LYSR FAMILY TRANSCRIPTIONAL REGULATOR"/>
    <property type="match status" value="1"/>
</dbReference>
<dbReference type="PROSITE" id="PS50931">
    <property type="entry name" value="HTH_LYSR"/>
    <property type="match status" value="1"/>
</dbReference>
<gene>
    <name evidence="6" type="ORF">OM33_18775</name>
</gene>
<dbReference type="Gene3D" id="1.10.10.10">
    <property type="entry name" value="Winged helix-like DNA-binding domain superfamily/Winged helix DNA-binding domain"/>
    <property type="match status" value="1"/>
</dbReference>
<comment type="similarity">
    <text evidence="1">Belongs to the LysR transcriptional regulatory family.</text>
</comment>
<evidence type="ECO:0000313" key="6">
    <source>
        <dbReference type="EMBL" id="AIY67114.1"/>
    </source>
</evidence>
<protein>
    <recommendedName>
        <fullName evidence="5">HTH lysR-type domain-containing protein</fullName>
    </recommendedName>
</protein>
<dbReference type="STRING" id="1348114.OM33_18775"/>
<dbReference type="InterPro" id="IPR036390">
    <property type="entry name" value="WH_DNA-bd_sf"/>
</dbReference>
<dbReference type="GO" id="GO:0000976">
    <property type="term" value="F:transcription cis-regulatory region binding"/>
    <property type="evidence" value="ECO:0007669"/>
    <property type="project" value="TreeGrafter"/>
</dbReference>
<dbReference type="InterPro" id="IPR005119">
    <property type="entry name" value="LysR_subst-bd"/>
</dbReference>
<dbReference type="SUPFAM" id="SSF46785">
    <property type="entry name" value="Winged helix' DNA-binding domain"/>
    <property type="match status" value="1"/>
</dbReference>
<keyword evidence="7" id="KW-1185">Reference proteome</keyword>
<dbReference type="PANTHER" id="PTHR30126">
    <property type="entry name" value="HTH-TYPE TRANSCRIPTIONAL REGULATOR"/>
    <property type="match status" value="1"/>
</dbReference>
<accession>A0A0A7EKH8</accession>
<evidence type="ECO:0000259" key="5">
    <source>
        <dbReference type="PROSITE" id="PS50931"/>
    </source>
</evidence>
<dbReference type="KEGG" id="pseo:OM33_18775"/>
<reference evidence="6 7" key="1">
    <citation type="submission" date="2014-11" db="EMBL/GenBank/DDBJ databases">
        <title>Complete Genome Sequence of Pseudoalteromonas sp. Strain OCN003 Isolated from Kaneohe Bay, Oahu, Hawaii.</title>
        <authorList>
            <person name="Beurmann S."/>
            <person name="Videau P."/>
            <person name="Ushijima B."/>
            <person name="Smith A.M."/>
            <person name="Aeby G.S."/>
            <person name="Callahan S.M."/>
            <person name="Belcaid M."/>
        </authorList>
    </citation>
    <scope>NUCLEOTIDE SEQUENCE [LARGE SCALE GENOMIC DNA]</scope>
    <source>
        <strain evidence="6 7">OCN003</strain>
    </source>
</reference>
<dbReference type="Proteomes" id="UP000030341">
    <property type="component" value="Chromosome 2"/>
</dbReference>
<keyword evidence="4" id="KW-0804">Transcription</keyword>
<organism evidence="6 7">
    <name type="scientific">Pseudoalteromonas piratica</name>
    <dbReference type="NCBI Taxonomy" id="1348114"/>
    <lineage>
        <taxon>Bacteria</taxon>
        <taxon>Pseudomonadati</taxon>
        <taxon>Pseudomonadota</taxon>
        <taxon>Gammaproteobacteria</taxon>
        <taxon>Alteromonadales</taxon>
        <taxon>Pseudoalteromonadaceae</taxon>
        <taxon>Pseudoalteromonas</taxon>
    </lineage>
</organism>